<dbReference type="InterPro" id="IPR005139">
    <property type="entry name" value="PCRF"/>
</dbReference>
<dbReference type="AlphaFoldDB" id="A0A0G1PMV0"/>
<keyword evidence="4" id="KW-0648">Protein biosynthesis</keyword>
<proteinExistence type="inferred from homology"/>
<dbReference type="GO" id="GO:0005737">
    <property type="term" value="C:cytoplasm"/>
    <property type="evidence" value="ECO:0007669"/>
    <property type="project" value="UniProtKB-ARBA"/>
</dbReference>
<dbReference type="Gene3D" id="3.30.160.20">
    <property type="match status" value="1"/>
</dbReference>
<gene>
    <name evidence="8" type="ORF">UX48_C0042G0013</name>
</gene>
<evidence type="ECO:0000313" key="9">
    <source>
        <dbReference type="Proteomes" id="UP000034067"/>
    </source>
</evidence>
<protein>
    <recommendedName>
        <fullName evidence="5">Peptide chain release factor 1</fullName>
    </recommendedName>
</protein>
<evidence type="ECO:0000256" key="2">
    <source>
        <dbReference type="ARBA" id="ARBA00010835"/>
    </source>
</evidence>
<evidence type="ECO:0000256" key="3">
    <source>
        <dbReference type="ARBA" id="ARBA00022481"/>
    </source>
</evidence>
<comment type="similarity">
    <text evidence="2">Belongs to the prokaryotic/mitochondrial release factor family.</text>
</comment>
<dbReference type="InterPro" id="IPR000352">
    <property type="entry name" value="Pep_chain_release_fac_I"/>
</dbReference>
<keyword evidence="3" id="KW-0488">Methylation</keyword>
<dbReference type="NCBIfam" id="NF001859">
    <property type="entry name" value="PRK00591.1"/>
    <property type="match status" value="1"/>
</dbReference>
<dbReference type="Gene3D" id="6.10.140.1950">
    <property type="match status" value="1"/>
</dbReference>
<feature type="domain" description="Prokaryotic-type class I peptide chain release factors" evidence="7">
    <location>
        <begin position="226"/>
        <end position="242"/>
    </location>
</feature>
<dbReference type="Proteomes" id="UP000034067">
    <property type="component" value="Unassembled WGS sequence"/>
</dbReference>
<dbReference type="NCBIfam" id="TIGR00019">
    <property type="entry name" value="prfA"/>
    <property type="match status" value="1"/>
</dbReference>
<dbReference type="InterPro" id="IPR004373">
    <property type="entry name" value="RF-1"/>
</dbReference>
<dbReference type="FunFam" id="3.30.160.20:FF:000004">
    <property type="entry name" value="Peptide chain release factor 1"/>
    <property type="match status" value="1"/>
</dbReference>
<reference evidence="8 9" key="1">
    <citation type="journal article" date="2015" name="Nature">
        <title>rRNA introns, odd ribosomes, and small enigmatic genomes across a large radiation of phyla.</title>
        <authorList>
            <person name="Brown C.T."/>
            <person name="Hug L.A."/>
            <person name="Thomas B.C."/>
            <person name="Sharon I."/>
            <person name="Castelle C.J."/>
            <person name="Singh A."/>
            <person name="Wilkins M.J."/>
            <person name="Williams K.H."/>
            <person name="Banfield J.F."/>
        </authorList>
    </citation>
    <scope>NUCLEOTIDE SEQUENCE [LARGE SCALE GENOMIC DNA]</scope>
</reference>
<name>A0A0G1PMV0_9BACT</name>
<dbReference type="InterPro" id="IPR050057">
    <property type="entry name" value="Prokaryotic/Mito_RF"/>
</dbReference>
<sequence>MSDKIELLKKEREDLTKKLADPGVFSDVKKSQELSKRFAEVEKILIKREELEKIENETKETEQILKTETDLDLINLAEDDLKKLAAKKEHLKSEIDGLMSGQKPVSEKDVIMEIRAGTGGNEAAMFAADLFRMYKRYAEKNGWYVDVLDSSETELGGCKEIIFEINGPGVFSKLIHESGVHRVQRIPVTEKSGRIHTSTATVAVLPKAEDVEIKIEAKDLKIDTYRSSGPGGQNVNKVETAIRITHLPTGTVVACQTDRSQAKNKEKAMRTLKSKILEMQRAAEAAKITGERRAQIGGAERAEKIRTYNFPQDRLTDHRIKKSWHNLPGILEGDLSQIIEEMSKSPELSGSQTL</sequence>
<dbReference type="PANTHER" id="PTHR43804">
    <property type="entry name" value="LD18447P"/>
    <property type="match status" value="1"/>
</dbReference>
<organism evidence="8 9">
    <name type="scientific">Candidatus Azambacteria bacterium GW2011_GWB1_46_27</name>
    <dbReference type="NCBI Taxonomy" id="1618617"/>
    <lineage>
        <taxon>Bacteria</taxon>
        <taxon>Candidatus Azamiibacteriota</taxon>
    </lineage>
</organism>
<accession>A0A0G1PMV0</accession>
<dbReference type="PROSITE" id="PS00745">
    <property type="entry name" value="RF_PROK_I"/>
    <property type="match status" value="1"/>
</dbReference>
<evidence type="ECO:0000259" key="7">
    <source>
        <dbReference type="PROSITE" id="PS00745"/>
    </source>
</evidence>
<dbReference type="Gene3D" id="3.30.70.1660">
    <property type="match status" value="1"/>
</dbReference>
<comment type="caution">
    <text evidence="8">The sequence shown here is derived from an EMBL/GenBank/DDBJ whole genome shotgun (WGS) entry which is preliminary data.</text>
</comment>
<evidence type="ECO:0000313" key="8">
    <source>
        <dbReference type="EMBL" id="KKU34104.1"/>
    </source>
</evidence>
<dbReference type="FunFam" id="3.30.70.1660:FF:000002">
    <property type="entry name" value="Peptide chain release factor 1"/>
    <property type="match status" value="1"/>
</dbReference>
<dbReference type="Pfam" id="PF03462">
    <property type="entry name" value="PCRF"/>
    <property type="match status" value="1"/>
</dbReference>
<evidence type="ECO:0000256" key="5">
    <source>
        <dbReference type="NCBIfam" id="TIGR00019"/>
    </source>
</evidence>
<evidence type="ECO:0000256" key="6">
    <source>
        <dbReference type="SAM" id="Coils"/>
    </source>
</evidence>
<keyword evidence="6" id="KW-0175">Coiled coil</keyword>
<dbReference type="GO" id="GO:0016149">
    <property type="term" value="F:translation release factor activity, codon specific"/>
    <property type="evidence" value="ECO:0007669"/>
    <property type="project" value="InterPro"/>
</dbReference>
<comment type="function">
    <text evidence="1">Peptide chain release factor 1 directs the termination of translation in response to the peptide chain termination codons UAG and UAA.</text>
</comment>
<dbReference type="PATRIC" id="fig|1618617.3.peg.549"/>
<dbReference type="PANTHER" id="PTHR43804:SF7">
    <property type="entry name" value="LD18447P"/>
    <property type="match status" value="1"/>
</dbReference>
<dbReference type="Pfam" id="PF00472">
    <property type="entry name" value="RF-1"/>
    <property type="match status" value="1"/>
</dbReference>
<evidence type="ECO:0000256" key="1">
    <source>
        <dbReference type="ARBA" id="ARBA00002986"/>
    </source>
</evidence>
<feature type="coiled-coil region" evidence="6">
    <location>
        <begin position="44"/>
        <end position="94"/>
    </location>
</feature>
<evidence type="ECO:0000256" key="4">
    <source>
        <dbReference type="ARBA" id="ARBA00022917"/>
    </source>
</evidence>
<dbReference type="InterPro" id="IPR045853">
    <property type="entry name" value="Pep_chain_release_fac_I_sf"/>
</dbReference>
<dbReference type="EMBL" id="LCMJ01000042">
    <property type="protein sequence ID" value="KKU34104.1"/>
    <property type="molecule type" value="Genomic_DNA"/>
</dbReference>
<dbReference type="SUPFAM" id="SSF75620">
    <property type="entry name" value="Release factor"/>
    <property type="match status" value="1"/>
</dbReference>
<dbReference type="SMART" id="SM00937">
    <property type="entry name" value="PCRF"/>
    <property type="match status" value="1"/>
</dbReference>